<dbReference type="PROSITE" id="PS50885">
    <property type="entry name" value="HAMP"/>
    <property type="match status" value="1"/>
</dbReference>
<evidence type="ECO:0000256" key="11">
    <source>
        <dbReference type="ARBA" id="ARBA00022989"/>
    </source>
</evidence>
<dbReference type="Gene3D" id="1.10.287.130">
    <property type="match status" value="1"/>
</dbReference>
<dbReference type="STRING" id="1121400.SAMN02746065_101246"/>
<dbReference type="InterPro" id="IPR036890">
    <property type="entry name" value="HATPase_C_sf"/>
</dbReference>
<dbReference type="InterPro" id="IPR000700">
    <property type="entry name" value="PAS-assoc_C"/>
</dbReference>
<dbReference type="PANTHER" id="PTHR45339:SF1">
    <property type="entry name" value="HYBRID SIGNAL TRANSDUCTION HISTIDINE KINASE J"/>
    <property type="match status" value="1"/>
</dbReference>
<dbReference type="Pfam" id="PF02518">
    <property type="entry name" value="HATPase_c"/>
    <property type="match status" value="1"/>
</dbReference>
<keyword evidence="10" id="KW-0067">ATP-binding</keyword>
<keyword evidence="9" id="KW-0418">Kinase</keyword>
<dbReference type="GO" id="GO:0005524">
    <property type="term" value="F:ATP binding"/>
    <property type="evidence" value="ECO:0007669"/>
    <property type="project" value="UniProtKB-KW"/>
</dbReference>
<evidence type="ECO:0000256" key="7">
    <source>
        <dbReference type="ARBA" id="ARBA00022692"/>
    </source>
</evidence>
<dbReference type="PROSITE" id="PS50110">
    <property type="entry name" value="RESPONSE_REGULATORY"/>
    <property type="match status" value="2"/>
</dbReference>
<dbReference type="InterPro" id="IPR000014">
    <property type="entry name" value="PAS"/>
</dbReference>
<dbReference type="InterPro" id="IPR005467">
    <property type="entry name" value="His_kinase_dom"/>
</dbReference>
<feature type="domain" description="PAS" evidence="18">
    <location>
        <begin position="393"/>
        <end position="438"/>
    </location>
</feature>
<feature type="modified residue" description="4-aspartylphosphate" evidence="14">
    <location>
        <position position="824"/>
    </location>
</feature>
<dbReference type="CDD" id="cd17546">
    <property type="entry name" value="REC_hyHK_CKI1_RcsC-like"/>
    <property type="match status" value="2"/>
</dbReference>
<reference evidence="21 22" key="1">
    <citation type="submission" date="2017-04" db="EMBL/GenBank/DDBJ databases">
        <authorList>
            <person name="Afonso C.L."/>
            <person name="Miller P.J."/>
            <person name="Scott M.A."/>
            <person name="Spackman E."/>
            <person name="Goraichik I."/>
            <person name="Dimitrov K.M."/>
            <person name="Suarez D.L."/>
            <person name="Swayne D.E."/>
        </authorList>
    </citation>
    <scope>NUCLEOTIDE SEQUENCE [LARGE SCALE GENOMIC DNA]</scope>
    <source>
        <strain evidence="21 22">DSM 3385</strain>
    </source>
</reference>
<feature type="domain" description="Response regulatory" evidence="17">
    <location>
        <begin position="772"/>
        <end position="891"/>
    </location>
</feature>
<comment type="subcellular location">
    <subcellularLocation>
        <location evidence="2">Cell membrane</location>
        <topology evidence="2">Multi-pass membrane protein</topology>
    </subcellularLocation>
</comment>
<evidence type="ECO:0000259" key="20">
    <source>
        <dbReference type="PROSITE" id="PS50885"/>
    </source>
</evidence>
<evidence type="ECO:0000256" key="10">
    <source>
        <dbReference type="ARBA" id="ARBA00022840"/>
    </source>
</evidence>
<evidence type="ECO:0000256" key="9">
    <source>
        <dbReference type="ARBA" id="ARBA00022777"/>
    </source>
</evidence>
<evidence type="ECO:0000256" key="14">
    <source>
        <dbReference type="PROSITE-ProRule" id="PRU00169"/>
    </source>
</evidence>
<dbReference type="PRINTS" id="PR00344">
    <property type="entry name" value="BCTRLSENSOR"/>
</dbReference>
<dbReference type="CDD" id="cd00082">
    <property type="entry name" value="HisKA"/>
    <property type="match status" value="1"/>
</dbReference>
<dbReference type="InterPro" id="IPR004358">
    <property type="entry name" value="Sig_transdc_His_kin-like_C"/>
</dbReference>
<name>A0A1W1YPA9_9BACT</name>
<dbReference type="PROSITE" id="PS50112">
    <property type="entry name" value="PAS"/>
    <property type="match status" value="1"/>
</dbReference>
<dbReference type="InterPro" id="IPR011006">
    <property type="entry name" value="CheY-like_superfamily"/>
</dbReference>
<sequence length="1067" mass="118603">MTLFHSIRTKLALSAFLIVSLSIGMITATATWKIRETTLLNSQQETRLFLKKNSQEIHEKIQDAIQLNHILAQYIAATHHQWQKTIFLNNILKNSHIAGIKSIFIIPSAKKDTRRLNDELIQFWQTTPTGETSSTFFDPSQIPEVMKSAMQAKISAKTIISTPYRDPSEMTDTLLCAIVTPVFRHKKFQGTTCVELSIKEICKPIIDNLNNFSLAKEISQMDLFTDSGALVWQLKTASIQGNQAMPLEAQHIEPSPLHGTEKIGQSQIITMIIQGKKEIGTHIPIHFKNSESIWSIGLRIPFTAATKNADKQMRTQALLGLLISLITLLVVMVLSRRLTEPLLDLSRAATQISRGNYNHPITPRGAGEIRELCRAFRDMITQVQQSRQHLQSSIEALKIIIEKVPFGMILIDGDHRIKSVNREALAICGKTEEETLGQPCYHHFCIDPTPRCPIKRTGIHPENQEMLLKQKNGQFIPVLTTVIPARLYGEEMLIKAIIDISEIKKKEEELKRAKIAAEQASRARSEFLANMSHEIRTPMNGIIGMGELLCETPLNHEQKEYAQAISTSADALLVILNDILDFSKIEAGKIDIEHIDCNLAVIIEGVADILSHKSNEKGIEFICMVDNDIPDFVKGDPGRLRQILMNLGGNALKFTEKGEVVIQAKLESITDHTTTVKFTVKDTGIGISKEKVGQLFEKFTQADASTTRKYGGTGLGLAISKQLTGLMNGEMGVTSSPGHGSTFWFTIPFGKSTTPLNPAHQASLGTSLLNKTVLIIDDNATNRTVIQKYLAPYHCQILEADCAAACLKILNSPPPTPIDLALVDFMMPGMNGIDLGFTIRQRKQFDPMVLVMLTSAAMRGDAQKAGDAGFDAYLTKPIKKEALLKCLGTLLHPKAKRRPDILLTKYNFTREDHPGERRQAPPPRGGNLKILIADDNRMNLMVVEKMINKMGHTPIKTMNGKEAVTAHLEMAPDIILMDINMPEMDGLEATALIRKNEAQHNKKPTPIIALTANALKGDREHFLANGMDDYLAKPMKKQDLETMLTRYSNIKATASRPPHGPDKTKKP</sequence>
<evidence type="ECO:0000256" key="5">
    <source>
        <dbReference type="ARBA" id="ARBA00022553"/>
    </source>
</evidence>
<dbReference type="SMART" id="SM00388">
    <property type="entry name" value="HisKA"/>
    <property type="match status" value="1"/>
</dbReference>
<dbReference type="FunFam" id="3.30.565.10:FF:000010">
    <property type="entry name" value="Sensor histidine kinase RcsC"/>
    <property type="match status" value="1"/>
</dbReference>
<dbReference type="PROSITE" id="PS50113">
    <property type="entry name" value="PAC"/>
    <property type="match status" value="1"/>
</dbReference>
<dbReference type="Gene3D" id="3.30.450.20">
    <property type="entry name" value="PAS domain"/>
    <property type="match status" value="2"/>
</dbReference>
<proteinExistence type="predicted"/>
<evidence type="ECO:0000256" key="15">
    <source>
        <dbReference type="SAM" id="Phobius"/>
    </source>
</evidence>
<dbReference type="Pfam" id="PF00072">
    <property type="entry name" value="Response_reg"/>
    <property type="match status" value="2"/>
</dbReference>
<dbReference type="Gene3D" id="3.40.50.2300">
    <property type="match status" value="2"/>
</dbReference>
<dbReference type="PANTHER" id="PTHR45339">
    <property type="entry name" value="HYBRID SIGNAL TRANSDUCTION HISTIDINE KINASE J"/>
    <property type="match status" value="1"/>
</dbReference>
<evidence type="ECO:0000256" key="1">
    <source>
        <dbReference type="ARBA" id="ARBA00000085"/>
    </source>
</evidence>
<feature type="domain" description="HAMP" evidence="20">
    <location>
        <begin position="336"/>
        <end position="388"/>
    </location>
</feature>
<keyword evidence="5 14" id="KW-0597">Phosphoprotein</keyword>
<feature type="modified residue" description="4-aspartylphosphate" evidence="14">
    <location>
        <position position="978"/>
    </location>
</feature>
<keyword evidence="22" id="KW-1185">Reference proteome</keyword>
<dbReference type="RefSeq" id="WP_084066551.1">
    <property type="nucleotide sequence ID" value="NZ_FWXY01000001.1"/>
</dbReference>
<dbReference type="Gene3D" id="3.30.565.10">
    <property type="entry name" value="Histidine kinase-like ATPase, C-terminal domain"/>
    <property type="match status" value="1"/>
</dbReference>
<evidence type="ECO:0000256" key="8">
    <source>
        <dbReference type="ARBA" id="ARBA00022741"/>
    </source>
</evidence>
<evidence type="ECO:0000256" key="3">
    <source>
        <dbReference type="ARBA" id="ARBA00012438"/>
    </source>
</evidence>
<dbReference type="EC" id="2.7.13.3" evidence="3"/>
<dbReference type="GO" id="GO:0005886">
    <property type="term" value="C:plasma membrane"/>
    <property type="evidence" value="ECO:0007669"/>
    <property type="project" value="UniProtKB-SubCell"/>
</dbReference>
<dbReference type="GO" id="GO:0000155">
    <property type="term" value="F:phosphorelay sensor kinase activity"/>
    <property type="evidence" value="ECO:0007669"/>
    <property type="project" value="InterPro"/>
</dbReference>
<keyword evidence="4" id="KW-1003">Cell membrane</keyword>
<dbReference type="SUPFAM" id="SSF55785">
    <property type="entry name" value="PYP-like sensor domain (PAS domain)"/>
    <property type="match status" value="1"/>
</dbReference>
<dbReference type="InterPro" id="IPR001789">
    <property type="entry name" value="Sig_transdc_resp-reg_receiver"/>
</dbReference>
<dbReference type="SUPFAM" id="SSF158472">
    <property type="entry name" value="HAMP domain-like"/>
    <property type="match status" value="1"/>
</dbReference>
<keyword evidence="12" id="KW-0902">Two-component regulatory system</keyword>
<evidence type="ECO:0000256" key="4">
    <source>
        <dbReference type="ARBA" id="ARBA00022475"/>
    </source>
</evidence>
<evidence type="ECO:0000256" key="2">
    <source>
        <dbReference type="ARBA" id="ARBA00004651"/>
    </source>
</evidence>
<dbReference type="EMBL" id="FWXY01000001">
    <property type="protein sequence ID" value="SMC37984.1"/>
    <property type="molecule type" value="Genomic_DNA"/>
</dbReference>
<dbReference type="InterPro" id="IPR035965">
    <property type="entry name" value="PAS-like_dom_sf"/>
</dbReference>
<dbReference type="SMART" id="SM00448">
    <property type="entry name" value="REC"/>
    <property type="match status" value="2"/>
</dbReference>
<protein>
    <recommendedName>
        <fullName evidence="3">histidine kinase</fullName>
        <ecNumber evidence="3">2.7.13.3</ecNumber>
    </recommendedName>
</protein>
<dbReference type="CDD" id="cd06225">
    <property type="entry name" value="HAMP"/>
    <property type="match status" value="1"/>
</dbReference>
<accession>A0A1W1YPA9</accession>
<keyword evidence="7 15" id="KW-0812">Transmembrane</keyword>
<dbReference type="Proteomes" id="UP000192418">
    <property type="component" value="Unassembled WGS sequence"/>
</dbReference>
<dbReference type="Pfam" id="PF00512">
    <property type="entry name" value="HisKA"/>
    <property type="match status" value="1"/>
</dbReference>
<dbReference type="InterPro" id="IPR003661">
    <property type="entry name" value="HisK_dim/P_dom"/>
</dbReference>
<evidence type="ECO:0000259" key="17">
    <source>
        <dbReference type="PROSITE" id="PS50110"/>
    </source>
</evidence>
<dbReference type="PROSITE" id="PS50109">
    <property type="entry name" value="HIS_KIN"/>
    <property type="match status" value="1"/>
</dbReference>
<keyword evidence="6" id="KW-0808">Transferase</keyword>
<evidence type="ECO:0000259" key="19">
    <source>
        <dbReference type="PROSITE" id="PS50113"/>
    </source>
</evidence>
<evidence type="ECO:0000256" key="13">
    <source>
        <dbReference type="ARBA" id="ARBA00023136"/>
    </source>
</evidence>
<evidence type="ECO:0000259" key="16">
    <source>
        <dbReference type="PROSITE" id="PS50109"/>
    </source>
</evidence>
<feature type="domain" description="Response regulatory" evidence="17">
    <location>
        <begin position="929"/>
        <end position="1048"/>
    </location>
</feature>
<dbReference type="Pfam" id="PF13426">
    <property type="entry name" value="PAS_9"/>
    <property type="match status" value="1"/>
</dbReference>
<dbReference type="SMART" id="SM00387">
    <property type="entry name" value="HATPase_c"/>
    <property type="match status" value="1"/>
</dbReference>
<dbReference type="AlphaFoldDB" id="A0A1W1YPA9"/>
<dbReference type="NCBIfam" id="TIGR00229">
    <property type="entry name" value="sensory_box"/>
    <property type="match status" value="1"/>
</dbReference>
<gene>
    <name evidence="21" type="ORF">SAMN02746065_101246</name>
</gene>
<dbReference type="CDD" id="cd00130">
    <property type="entry name" value="PAS"/>
    <property type="match status" value="1"/>
</dbReference>
<feature type="domain" description="PAC" evidence="19">
    <location>
        <begin position="462"/>
        <end position="512"/>
    </location>
</feature>
<dbReference type="Gene3D" id="6.10.340.10">
    <property type="match status" value="1"/>
</dbReference>
<dbReference type="InterPro" id="IPR003660">
    <property type="entry name" value="HAMP_dom"/>
</dbReference>
<dbReference type="SUPFAM" id="SSF47384">
    <property type="entry name" value="Homodimeric domain of signal transducing histidine kinase"/>
    <property type="match status" value="1"/>
</dbReference>
<evidence type="ECO:0000313" key="21">
    <source>
        <dbReference type="EMBL" id="SMC37984.1"/>
    </source>
</evidence>
<feature type="transmembrane region" description="Helical" evidence="15">
    <location>
        <begin position="317"/>
        <end position="335"/>
    </location>
</feature>
<feature type="transmembrane region" description="Helical" evidence="15">
    <location>
        <begin position="12"/>
        <end position="32"/>
    </location>
</feature>
<feature type="domain" description="Histidine kinase" evidence="16">
    <location>
        <begin position="530"/>
        <end position="751"/>
    </location>
</feature>
<evidence type="ECO:0000259" key="18">
    <source>
        <dbReference type="PROSITE" id="PS50112"/>
    </source>
</evidence>
<dbReference type="Pfam" id="PF00672">
    <property type="entry name" value="HAMP"/>
    <property type="match status" value="1"/>
</dbReference>
<comment type="catalytic activity">
    <reaction evidence="1">
        <text>ATP + protein L-histidine = ADP + protein N-phospho-L-histidine.</text>
        <dbReference type="EC" id="2.7.13.3"/>
    </reaction>
</comment>
<dbReference type="SMART" id="SM00304">
    <property type="entry name" value="HAMP"/>
    <property type="match status" value="1"/>
</dbReference>
<dbReference type="OrthoDB" id="9758705at2"/>
<organism evidence="21 22">
    <name type="scientific">Desulfocicer vacuolatum DSM 3385</name>
    <dbReference type="NCBI Taxonomy" id="1121400"/>
    <lineage>
        <taxon>Bacteria</taxon>
        <taxon>Pseudomonadati</taxon>
        <taxon>Thermodesulfobacteriota</taxon>
        <taxon>Desulfobacteria</taxon>
        <taxon>Desulfobacterales</taxon>
        <taxon>Desulfobacteraceae</taxon>
        <taxon>Desulfocicer</taxon>
    </lineage>
</organism>
<dbReference type="SUPFAM" id="SSF52172">
    <property type="entry name" value="CheY-like"/>
    <property type="match status" value="2"/>
</dbReference>
<dbReference type="InterPro" id="IPR036097">
    <property type="entry name" value="HisK_dim/P_sf"/>
</dbReference>
<keyword evidence="8" id="KW-0547">Nucleotide-binding</keyword>
<dbReference type="SUPFAM" id="SSF55874">
    <property type="entry name" value="ATPase domain of HSP90 chaperone/DNA topoisomerase II/histidine kinase"/>
    <property type="match status" value="1"/>
</dbReference>
<keyword evidence="11 15" id="KW-1133">Transmembrane helix</keyword>
<dbReference type="InterPro" id="IPR003594">
    <property type="entry name" value="HATPase_dom"/>
</dbReference>
<dbReference type="FunFam" id="1.10.287.130:FF:000003">
    <property type="entry name" value="Histidine kinase"/>
    <property type="match status" value="1"/>
</dbReference>
<dbReference type="CDD" id="cd16922">
    <property type="entry name" value="HATPase_EvgS-ArcB-TorS-like"/>
    <property type="match status" value="1"/>
</dbReference>
<evidence type="ECO:0000256" key="12">
    <source>
        <dbReference type="ARBA" id="ARBA00023012"/>
    </source>
</evidence>
<evidence type="ECO:0000256" key="6">
    <source>
        <dbReference type="ARBA" id="ARBA00022679"/>
    </source>
</evidence>
<evidence type="ECO:0000313" key="22">
    <source>
        <dbReference type="Proteomes" id="UP000192418"/>
    </source>
</evidence>
<keyword evidence="13 15" id="KW-0472">Membrane</keyword>